<feature type="compositionally biased region" description="Polar residues" evidence="4">
    <location>
        <begin position="814"/>
        <end position="825"/>
    </location>
</feature>
<evidence type="ECO:0000256" key="4">
    <source>
        <dbReference type="SAM" id="MobiDB-lite"/>
    </source>
</evidence>
<protein>
    <submittedName>
        <fullName evidence="5">Tubulin polyglutamylase TTLL11</fullName>
    </submittedName>
</protein>
<dbReference type="Gene3D" id="3.30.470.20">
    <property type="entry name" value="ATP-grasp fold, B domain"/>
    <property type="match status" value="1"/>
</dbReference>
<dbReference type="SUPFAM" id="SSF56059">
    <property type="entry name" value="Glutathione synthetase ATP-binding domain-like"/>
    <property type="match status" value="1"/>
</dbReference>
<keyword evidence="3" id="KW-0067">ATP-binding</keyword>
<dbReference type="GO" id="GO:0036064">
    <property type="term" value="C:ciliary basal body"/>
    <property type="evidence" value="ECO:0007669"/>
    <property type="project" value="TreeGrafter"/>
</dbReference>
<dbReference type="PANTHER" id="PTHR12241">
    <property type="entry name" value="TUBULIN POLYGLUTAMYLASE"/>
    <property type="match status" value="1"/>
</dbReference>
<dbReference type="GO" id="GO:0070740">
    <property type="term" value="F:tubulin-glutamic acid ligase activity"/>
    <property type="evidence" value="ECO:0007669"/>
    <property type="project" value="TreeGrafter"/>
</dbReference>
<keyword evidence="2" id="KW-0547">Nucleotide-binding</keyword>
<keyword evidence="6" id="KW-1185">Reference proteome</keyword>
<evidence type="ECO:0000256" key="3">
    <source>
        <dbReference type="ARBA" id="ARBA00022840"/>
    </source>
</evidence>
<evidence type="ECO:0000256" key="1">
    <source>
        <dbReference type="ARBA" id="ARBA00022598"/>
    </source>
</evidence>
<reference evidence="5" key="2">
    <citation type="submission" date="2023-04" db="EMBL/GenBank/DDBJ databases">
        <authorList>
            <person name="Bu L."/>
            <person name="Lu L."/>
            <person name="Laidemitt M.R."/>
            <person name="Zhang S.M."/>
            <person name="Mutuku M."/>
            <person name="Mkoji G."/>
            <person name="Steinauer M."/>
            <person name="Loker E.S."/>
        </authorList>
    </citation>
    <scope>NUCLEOTIDE SEQUENCE</scope>
    <source>
        <strain evidence="5">KasaAsao</strain>
        <tissue evidence="5">Whole Snail</tissue>
    </source>
</reference>
<evidence type="ECO:0000313" key="6">
    <source>
        <dbReference type="Proteomes" id="UP001233172"/>
    </source>
</evidence>
<name>A0AAD8C564_BIOPF</name>
<feature type="compositionally biased region" description="Acidic residues" evidence="4">
    <location>
        <begin position="583"/>
        <end position="594"/>
    </location>
</feature>
<evidence type="ECO:0000256" key="2">
    <source>
        <dbReference type="ARBA" id="ARBA00022741"/>
    </source>
</evidence>
<dbReference type="PANTHER" id="PTHR12241:SF154">
    <property type="entry name" value="TUBULIN POLYGLUTAMYLASE TTLL11"/>
    <property type="match status" value="1"/>
</dbReference>
<dbReference type="Proteomes" id="UP001233172">
    <property type="component" value="Unassembled WGS sequence"/>
</dbReference>
<dbReference type="GO" id="GO:0005524">
    <property type="term" value="F:ATP binding"/>
    <property type="evidence" value="ECO:0007669"/>
    <property type="project" value="UniProtKB-KW"/>
</dbReference>
<dbReference type="EMBL" id="JASAOG010000012">
    <property type="protein sequence ID" value="KAK0065739.1"/>
    <property type="molecule type" value="Genomic_DNA"/>
</dbReference>
<gene>
    <name evidence="5" type="ORF">Bpfe_004536</name>
</gene>
<feature type="region of interest" description="Disordered" evidence="4">
    <location>
        <begin position="426"/>
        <end position="481"/>
    </location>
</feature>
<reference evidence="5" key="1">
    <citation type="journal article" date="2023" name="PLoS Negl. Trop. Dis.">
        <title>A genome sequence for Biomphalaria pfeifferi, the major vector snail for the human-infecting parasite Schistosoma mansoni.</title>
        <authorList>
            <person name="Bu L."/>
            <person name="Lu L."/>
            <person name="Laidemitt M.R."/>
            <person name="Zhang S.M."/>
            <person name="Mutuku M."/>
            <person name="Mkoji G."/>
            <person name="Steinauer M."/>
            <person name="Loker E.S."/>
        </authorList>
    </citation>
    <scope>NUCLEOTIDE SEQUENCE</scope>
    <source>
        <strain evidence="5">KasaAsao</strain>
    </source>
</reference>
<dbReference type="Pfam" id="PF03133">
    <property type="entry name" value="TTL"/>
    <property type="match status" value="1"/>
</dbReference>
<comment type="caution">
    <text evidence="5">The sequence shown here is derived from an EMBL/GenBank/DDBJ whole genome shotgun (WGS) entry which is preliminary data.</text>
</comment>
<feature type="region of interest" description="Disordered" evidence="4">
    <location>
        <begin position="505"/>
        <end position="594"/>
    </location>
</feature>
<sequence length="873" mass="102092">MTSLKMDRDGEFKMYQQKNSPYKTNFRQEAILKRRELTTNALLRFEKTQNKGQQERQSASKSLVTIDTHKARSNSEVLRLVIRDLGWREYTFPRRDQNCDVTWHAISYFDQSDIFTGQINKFPGSLEIFHKVNLFRWLEFMKSVFPEKYNFFPRTWFLPHQYNDFVTEVRNMNEKKPQNKPMFIVKPSEGSQGEGIYLLRDPRQYNHNNSRNHVIQEYLSDVFLIDKFKFDLRVYVVLKSIEPLEFHICREGLARFSTVPYEQPTNKNMAETFMHLTNYSLNKKSSEFKISDKDDEGSKRKLSAVFKVIEKLGHDIEVLWEKIEKMVTLTLIAVAGELKVELQGAIPPGKLGPTCFQILGFDILLLKDLEPSLLEVNSNPSLSITEEHETPTGGVEYKISSKDEEIKRKLIRDVLILIAPKNKYTRKRRKRTRRKLREGEEEMDVDTADSRSRHRRHRRREKAISIKFNDEDEGGDSKKSIFDESPKFVRTETCRVFIEGEGEVHFTEQGPTNSKYKSRHRNRKSSSHGSKNRKHKRKHREHERMDTSDHLPPVIPSQEQEDVKTEDEDDQIVDAPHETSENSQEESSEEEYEEEESCLKEIFPAVYGKSFENERILEKIADIFISCLGVKGSMRMGPTMFRLFARKCRLNKRGITNAAIDILYIDMQRKWEYLNPDRTAGVCFFAFAGGCVRLASLFNGSSLTSQLRNFLEHCQTFMRIPSEWEAEAVLKARQRFSQRAREGMLEDGTEELYELSFKGLCFLGFVSACYEIARQLFYSTSKSQMLRSVIDYCSQNLRDNQSAGSLQCRKKNYDPSQWRESSPQTESRKGPTQKPVRFTTIRQLTSLDELTSFLKKDNLNMRRTRTLYGNMAD</sequence>
<dbReference type="AlphaFoldDB" id="A0AAD8C564"/>
<organism evidence="5 6">
    <name type="scientific">Biomphalaria pfeifferi</name>
    <name type="common">Bloodfluke planorb</name>
    <name type="synonym">Freshwater snail</name>
    <dbReference type="NCBI Taxonomy" id="112525"/>
    <lineage>
        <taxon>Eukaryota</taxon>
        <taxon>Metazoa</taxon>
        <taxon>Spiralia</taxon>
        <taxon>Lophotrochozoa</taxon>
        <taxon>Mollusca</taxon>
        <taxon>Gastropoda</taxon>
        <taxon>Heterobranchia</taxon>
        <taxon>Euthyneura</taxon>
        <taxon>Panpulmonata</taxon>
        <taxon>Hygrophila</taxon>
        <taxon>Lymnaeoidea</taxon>
        <taxon>Planorbidae</taxon>
        <taxon>Biomphalaria</taxon>
    </lineage>
</organism>
<feature type="region of interest" description="Disordered" evidence="4">
    <location>
        <begin position="804"/>
        <end position="835"/>
    </location>
</feature>
<accession>A0AAD8C564</accession>
<feature type="compositionally biased region" description="Basic residues" evidence="4">
    <location>
        <begin position="426"/>
        <end position="436"/>
    </location>
</feature>
<dbReference type="InterPro" id="IPR004344">
    <property type="entry name" value="TTL/TTLL_fam"/>
</dbReference>
<feature type="compositionally biased region" description="Basic residues" evidence="4">
    <location>
        <begin position="516"/>
        <end position="541"/>
    </location>
</feature>
<evidence type="ECO:0000313" key="5">
    <source>
        <dbReference type="EMBL" id="KAK0065739.1"/>
    </source>
</evidence>
<feature type="compositionally biased region" description="Basic residues" evidence="4">
    <location>
        <begin position="452"/>
        <end position="461"/>
    </location>
</feature>
<dbReference type="PROSITE" id="PS51221">
    <property type="entry name" value="TTL"/>
    <property type="match status" value="1"/>
</dbReference>
<proteinExistence type="predicted"/>
<keyword evidence="1" id="KW-0436">Ligase</keyword>
<dbReference type="GO" id="GO:0000226">
    <property type="term" value="P:microtubule cytoskeleton organization"/>
    <property type="evidence" value="ECO:0007669"/>
    <property type="project" value="TreeGrafter"/>
</dbReference>
<dbReference type="GO" id="GO:0015631">
    <property type="term" value="F:tubulin binding"/>
    <property type="evidence" value="ECO:0007669"/>
    <property type="project" value="TreeGrafter"/>
</dbReference>